<comment type="catalytic activity">
    <reaction evidence="1 10">
        <text>Endohydrolysis of (1-&gt;4)-beta-D-xylosidic linkages in xylans.</text>
        <dbReference type="EC" id="3.2.1.8"/>
    </reaction>
</comment>
<dbReference type="GeneID" id="95802800"/>
<dbReference type="PRINTS" id="PR00134">
    <property type="entry name" value="GLHYDRLASE10"/>
</dbReference>
<dbReference type="GO" id="GO:0030247">
    <property type="term" value="F:polysaccharide binding"/>
    <property type="evidence" value="ECO:0007669"/>
    <property type="project" value="UniProtKB-UniRule"/>
</dbReference>
<dbReference type="InterPro" id="IPR008965">
    <property type="entry name" value="CBM2/CBM3_carb-bd_dom_sf"/>
</dbReference>
<evidence type="ECO:0000313" key="16">
    <source>
        <dbReference type="Proteomes" id="UP000198251"/>
    </source>
</evidence>
<feature type="signal peptide" evidence="12">
    <location>
        <begin position="1"/>
        <end position="44"/>
    </location>
</feature>
<dbReference type="PROSITE" id="PS51173">
    <property type="entry name" value="CBM2"/>
    <property type="match status" value="1"/>
</dbReference>
<feature type="active site" description="Nucleophile" evidence="9">
    <location>
        <position position="279"/>
    </location>
</feature>
<proteinExistence type="inferred from homology"/>
<dbReference type="SUPFAM" id="SSF51445">
    <property type="entry name" value="(Trans)glycosidases"/>
    <property type="match status" value="1"/>
</dbReference>
<accession>A0A1C5G9Z8</accession>
<evidence type="ECO:0000256" key="10">
    <source>
        <dbReference type="RuleBase" id="RU361174"/>
    </source>
</evidence>
<keyword evidence="5 10" id="KW-0378">Hydrolase</keyword>
<dbReference type="PROSITE" id="PS51760">
    <property type="entry name" value="GH10_2"/>
    <property type="match status" value="1"/>
</dbReference>
<dbReference type="InterPro" id="IPR017853">
    <property type="entry name" value="GH"/>
</dbReference>
<dbReference type="EMBL" id="LT607733">
    <property type="protein sequence ID" value="SCG16743.1"/>
    <property type="molecule type" value="Genomic_DNA"/>
</dbReference>
<evidence type="ECO:0000256" key="3">
    <source>
        <dbReference type="ARBA" id="ARBA00022651"/>
    </source>
</evidence>
<evidence type="ECO:0000256" key="4">
    <source>
        <dbReference type="ARBA" id="ARBA00022729"/>
    </source>
</evidence>
<dbReference type="SMART" id="SM00633">
    <property type="entry name" value="Glyco_10"/>
    <property type="match status" value="1"/>
</dbReference>
<dbReference type="InterPro" id="IPR012291">
    <property type="entry name" value="CBM2_carb-bd_dom_sf"/>
</dbReference>
<dbReference type="EC" id="3.2.1.8" evidence="10"/>
<dbReference type="Pfam" id="PF00553">
    <property type="entry name" value="CBM_2"/>
    <property type="match status" value="1"/>
</dbReference>
<evidence type="ECO:0000256" key="5">
    <source>
        <dbReference type="ARBA" id="ARBA00022801"/>
    </source>
</evidence>
<sequence length="467" mass="48951">MDNNPTPAGGRPVARRRPRVALASVVVGLSVAAATMAVASGANAGTTLGASAAEKGRYFGAAVAAHKLSDTTYVGILNREFNSVTPENEMKIDATEPQQNQFTFTNADRIVNHARANGMQVRGHTLAWHSQQPAWMQNMSGTALRAAMLNHVTRVATYYRGKIHSWDVVNEAFADGSTGARRDSNLQRTGNDWIEAAFRAARTADPDAKLCYNDYNTDDWSHAKTQAVYAMVRDFKQRGVPIDCVGLQSHFNSGSPYPGNYRTTLSSFAALGVDVQITELDIEGSGSSQAATYRNVVTDCLAVTRCTGITVWGIRDTDSWRASGTPLLFDGNGNKKPAYTATLEALNAGTSTPPPTTAPPTTPPPSSPPPSGGCAASVSLNSWTGGFVATVRVTAGASPINGWAVALTLPGGATVTNTWSARGSGATGAVTFQNVDYNGRMAAGTTTEFGFQGTGTGPTGTPTCTAS</sequence>
<dbReference type="Gene3D" id="2.60.40.290">
    <property type="match status" value="1"/>
</dbReference>
<evidence type="ECO:0000256" key="11">
    <source>
        <dbReference type="SAM" id="MobiDB-lite"/>
    </source>
</evidence>
<evidence type="ECO:0000256" key="9">
    <source>
        <dbReference type="PROSITE-ProRule" id="PRU10061"/>
    </source>
</evidence>
<dbReference type="InterPro" id="IPR044846">
    <property type="entry name" value="GH10"/>
</dbReference>
<evidence type="ECO:0000256" key="1">
    <source>
        <dbReference type="ARBA" id="ARBA00000681"/>
    </source>
</evidence>
<dbReference type="PANTHER" id="PTHR31490">
    <property type="entry name" value="GLYCOSYL HYDROLASE"/>
    <property type="match status" value="1"/>
</dbReference>
<keyword evidence="4 12" id="KW-0732">Signal</keyword>
<feature type="domain" description="GH10" evidence="14">
    <location>
        <begin position="42"/>
        <end position="345"/>
    </location>
</feature>
<evidence type="ECO:0000313" key="15">
    <source>
        <dbReference type="EMBL" id="SCG16743.1"/>
    </source>
</evidence>
<comment type="similarity">
    <text evidence="2 10">Belongs to the glycosyl hydrolase 10 (cellulase F) family.</text>
</comment>
<dbReference type="SMART" id="SM00637">
    <property type="entry name" value="CBD_II"/>
    <property type="match status" value="1"/>
</dbReference>
<feature type="chain" id="PRO_5039078476" description="Beta-xylanase" evidence="12">
    <location>
        <begin position="45"/>
        <end position="467"/>
    </location>
</feature>
<keyword evidence="6 10" id="KW-0119">Carbohydrate metabolism</keyword>
<organism evidence="15 16">
    <name type="scientific">Micromonospora echinofusca</name>
    <dbReference type="NCBI Taxonomy" id="47858"/>
    <lineage>
        <taxon>Bacteria</taxon>
        <taxon>Bacillati</taxon>
        <taxon>Actinomycetota</taxon>
        <taxon>Actinomycetes</taxon>
        <taxon>Micromonosporales</taxon>
        <taxon>Micromonosporaceae</taxon>
        <taxon>Micromonospora</taxon>
    </lineage>
</organism>
<evidence type="ECO:0000256" key="12">
    <source>
        <dbReference type="SAM" id="SignalP"/>
    </source>
</evidence>
<dbReference type="InterPro" id="IPR031158">
    <property type="entry name" value="GH10_AS"/>
</dbReference>
<name>A0A1C5G9Z8_MICEH</name>
<dbReference type="Gene3D" id="3.20.20.80">
    <property type="entry name" value="Glycosidases"/>
    <property type="match status" value="1"/>
</dbReference>
<feature type="compositionally biased region" description="Pro residues" evidence="11">
    <location>
        <begin position="352"/>
        <end position="371"/>
    </location>
</feature>
<dbReference type="SUPFAM" id="SSF49384">
    <property type="entry name" value="Carbohydrate-binding domain"/>
    <property type="match status" value="1"/>
</dbReference>
<dbReference type="AlphaFoldDB" id="A0A1C5G9Z8"/>
<reference evidence="15 16" key="1">
    <citation type="submission" date="2016-06" db="EMBL/GenBank/DDBJ databases">
        <authorList>
            <person name="Kjaerup R.B."/>
            <person name="Dalgaard T.S."/>
            <person name="Juul-Madsen H.R."/>
        </authorList>
    </citation>
    <scope>NUCLEOTIDE SEQUENCE [LARGE SCALE GENOMIC DNA]</scope>
    <source>
        <strain evidence="15 16">DSM 43913</strain>
    </source>
</reference>
<protein>
    <recommendedName>
        <fullName evidence="10">Beta-xylanase</fullName>
        <ecNumber evidence="10">3.2.1.8</ecNumber>
    </recommendedName>
</protein>
<evidence type="ECO:0000256" key="7">
    <source>
        <dbReference type="ARBA" id="ARBA00023295"/>
    </source>
</evidence>
<evidence type="ECO:0000256" key="6">
    <source>
        <dbReference type="ARBA" id="ARBA00023277"/>
    </source>
</evidence>
<evidence type="ECO:0000259" key="13">
    <source>
        <dbReference type="PROSITE" id="PS51173"/>
    </source>
</evidence>
<dbReference type="Pfam" id="PF00331">
    <property type="entry name" value="Glyco_hydro_10"/>
    <property type="match status" value="1"/>
</dbReference>
<dbReference type="RefSeq" id="WP_089000591.1">
    <property type="nucleotide sequence ID" value="NZ_LT607733.1"/>
</dbReference>
<keyword evidence="3 15" id="KW-0858">Xylan degradation</keyword>
<gene>
    <name evidence="15" type="ORF">GA0070610_3016</name>
</gene>
<keyword evidence="8 10" id="KW-0624">Polysaccharide degradation</keyword>
<dbReference type="InterPro" id="IPR001919">
    <property type="entry name" value="CBD2"/>
</dbReference>
<evidence type="ECO:0000256" key="8">
    <source>
        <dbReference type="ARBA" id="ARBA00023326"/>
    </source>
</evidence>
<evidence type="ECO:0000259" key="14">
    <source>
        <dbReference type="PROSITE" id="PS51760"/>
    </source>
</evidence>
<feature type="domain" description="CBM2" evidence="13">
    <location>
        <begin position="367"/>
        <end position="467"/>
    </location>
</feature>
<dbReference type="PROSITE" id="PS00591">
    <property type="entry name" value="GH10_1"/>
    <property type="match status" value="1"/>
</dbReference>
<feature type="region of interest" description="Disordered" evidence="11">
    <location>
        <begin position="448"/>
        <end position="467"/>
    </location>
</feature>
<keyword evidence="7 10" id="KW-0326">Glycosidase</keyword>
<dbReference type="Proteomes" id="UP000198251">
    <property type="component" value="Chromosome I"/>
</dbReference>
<dbReference type="GO" id="GO:0045493">
    <property type="term" value="P:xylan catabolic process"/>
    <property type="evidence" value="ECO:0007669"/>
    <property type="project" value="UniProtKB-KW"/>
</dbReference>
<keyword evidence="16" id="KW-1185">Reference proteome</keyword>
<evidence type="ECO:0000256" key="2">
    <source>
        <dbReference type="ARBA" id="ARBA00007495"/>
    </source>
</evidence>
<feature type="region of interest" description="Disordered" evidence="11">
    <location>
        <begin position="347"/>
        <end position="374"/>
    </location>
</feature>
<dbReference type="PANTHER" id="PTHR31490:SF88">
    <property type="entry name" value="BETA-XYLANASE"/>
    <property type="match status" value="1"/>
</dbReference>
<dbReference type="InterPro" id="IPR001000">
    <property type="entry name" value="GH10_dom"/>
</dbReference>
<dbReference type="GO" id="GO:0031176">
    <property type="term" value="F:endo-1,4-beta-xylanase activity"/>
    <property type="evidence" value="ECO:0007669"/>
    <property type="project" value="UniProtKB-EC"/>
</dbReference>